<protein>
    <recommendedName>
        <fullName evidence="4">Secreted protein</fullName>
    </recommendedName>
</protein>
<evidence type="ECO:0000313" key="3">
    <source>
        <dbReference type="Proteomes" id="UP000295781"/>
    </source>
</evidence>
<dbReference type="AlphaFoldDB" id="A0A4P2PZ03"/>
<dbReference type="OrthoDB" id="5510400at2"/>
<dbReference type="RefSeq" id="WP_129347182.1">
    <property type="nucleotide sequence ID" value="NZ_CP012670.1"/>
</dbReference>
<sequence length="379" mass="37961">MRSFTLLVPWLLLAPALAATRADAAPPPAPAREAAAAASRVAIVEADADDALVREAATRLRAELGAAGFEVVSVPRAPGGGDVRAGLERAAEEAGAFAAATIFRSRRGATADLWIVDRVTRKTVVRTVEVAGAAAPSVMAVRAVELLQASLLEASLLEADARPAGAAGAGVAVPDDVRRWMAPARRRAGMAPRPQRAGMLAGIGVEAGVVALASAGGIGPAFGPALRLSYGGGAAGGGGWLPAGLAARLSFAGPTLGPALEGALGKVSVRQELALLEAVWALETGTSISPVLSAGVGGTHLFISGDPLPPLRSATGEVWSFAADVGAGAGVRVTERAALLLDAHLIVAEPGAVVTLGGERLGAAWRPTFAGFLGLLVQL</sequence>
<feature type="chain" id="PRO_5020337191" description="Secreted protein" evidence="1">
    <location>
        <begin position="25"/>
        <end position="379"/>
    </location>
</feature>
<organism evidence="2 3">
    <name type="scientific">Sorangium cellulosum</name>
    <name type="common">Polyangium cellulosum</name>
    <dbReference type="NCBI Taxonomy" id="56"/>
    <lineage>
        <taxon>Bacteria</taxon>
        <taxon>Pseudomonadati</taxon>
        <taxon>Myxococcota</taxon>
        <taxon>Polyangia</taxon>
        <taxon>Polyangiales</taxon>
        <taxon>Polyangiaceae</taxon>
        <taxon>Sorangium</taxon>
    </lineage>
</organism>
<dbReference type="Gene3D" id="2.40.160.20">
    <property type="match status" value="1"/>
</dbReference>
<evidence type="ECO:0008006" key="4">
    <source>
        <dbReference type="Google" id="ProtNLM"/>
    </source>
</evidence>
<dbReference type="EMBL" id="CP012670">
    <property type="protein sequence ID" value="AUX21931.1"/>
    <property type="molecule type" value="Genomic_DNA"/>
</dbReference>
<name>A0A4P2PZ03_SORCE</name>
<gene>
    <name evidence="2" type="ORF">SOCEGT47_024290</name>
</gene>
<reference evidence="2 3" key="1">
    <citation type="submission" date="2015-09" db="EMBL/GenBank/DDBJ databases">
        <title>Sorangium comparison.</title>
        <authorList>
            <person name="Zaburannyi N."/>
            <person name="Bunk B."/>
            <person name="Overmann J."/>
            <person name="Mueller R."/>
        </authorList>
    </citation>
    <scope>NUCLEOTIDE SEQUENCE [LARGE SCALE GENOMIC DNA]</scope>
    <source>
        <strain evidence="2 3">So ceGT47</strain>
    </source>
</reference>
<feature type="signal peptide" evidence="1">
    <location>
        <begin position="1"/>
        <end position="24"/>
    </location>
</feature>
<keyword evidence="1" id="KW-0732">Signal</keyword>
<accession>A0A4P2PZ03</accession>
<evidence type="ECO:0000256" key="1">
    <source>
        <dbReference type="SAM" id="SignalP"/>
    </source>
</evidence>
<evidence type="ECO:0000313" key="2">
    <source>
        <dbReference type="EMBL" id="AUX21931.1"/>
    </source>
</evidence>
<proteinExistence type="predicted"/>
<dbReference type="Proteomes" id="UP000295781">
    <property type="component" value="Chromosome"/>
</dbReference>